<dbReference type="Proteomes" id="UP000237631">
    <property type="component" value="Unassembled WGS sequence"/>
</dbReference>
<sequence>MSLKNDSPRSSQLSVPTTPSEKARRRSSAGIGENLSTHHIIANDKDDLSTLDIQLKGRIALVAKTIKPRIGSPSLHLTTPKVDGESIVATAKLQPNSGKCKVVLGEVNDEQKPDWTQIDRTHDSNRLFLFTHNKRRYIWRARVNTGLHDIHRSDLELVDQAYPDSILAIYLANRLAVSRNQIARLDFLADMGPDFEVLCLMSVLGTRQSSRMEAVFWGVTSKLRKRGRSSAGIGGSGFIAVAAAAGVGGGC</sequence>
<keyword evidence="3" id="KW-1185">Reference proteome</keyword>
<proteinExistence type="predicted"/>
<accession>A0A2S6BUP5</accession>
<evidence type="ECO:0000313" key="3">
    <source>
        <dbReference type="Proteomes" id="UP000237631"/>
    </source>
</evidence>
<gene>
    <name evidence="2" type="ORF">CBER1_07503</name>
</gene>
<dbReference type="EMBL" id="PNEN01001763">
    <property type="protein sequence ID" value="PPJ51199.1"/>
    <property type="molecule type" value="Genomic_DNA"/>
</dbReference>
<reference evidence="3" key="1">
    <citation type="journal article" date="2017" name="bioRxiv">
        <title>Conservation of a gene cluster reveals novel cercosporin biosynthetic mechanisms and extends production to the genus Colletotrichum.</title>
        <authorList>
            <person name="de Jonge R."/>
            <person name="Ebert M.K."/>
            <person name="Huitt-Roehl C.R."/>
            <person name="Pal P."/>
            <person name="Suttle J.C."/>
            <person name="Spanner R.E."/>
            <person name="Neubauer J.D."/>
            <person name="Jurick W.M.II."/>
            <person name="Stott K.A."/>
            <person name="Secor G.A."/>
            <person name="Thomma B.P.H.J."/>
            <person name="Van de Peer Y."/>
            <person name="Townsend C.A."/>
            <person name="Bolton M.D."/>
        </authorList>
    </citation>
    <scope>NUCLEOTIDE SEQUENCE [LARGE SCALE GENOMIC DNA]</scope>
    <source>
        <strain evidence="3">CBS538.71</strain>
    </source>
</reference>
<evidence type="ECO:0000256" key="1">
    <source>
        <dbReference type="SAM" id="MobiDB-lite"/>
    </source>
</evidence>
<protein>
    <submittedName>
        <fullName evidence="2">Uncharacterized protein</fullName>
    </submittedName>
</protein>
<evidence type="ECO:0000313" key="2">
    <source>
        <dbReference type="EMBL" id="PPJ51199.1"/>
    </source>
</evidence>
<comment type="caution">
    <text evidence="2">The sequence shown here is derived from an EMBL/GenBank/DDBJ whole genome shotgun (WGS) entry which is preliminary data.</text>
</comment>
<dbReference type="OrthoDB" id="3648425at2759"/>
<dbReference type="AlphaFoldDB" id="A0A2S6BUP5"/>
<feature type="region of interest" description="Disordered" evidence="1">
    <location>
        <begin position="1"/>
        <end position="32"/>
    </location>
</feature>
<name>A0A2S6BUP5_9PEZI</name>
<feature type="compositionally biased region" description="Polar residues" evidence="1">
    <location>
        <begin position="1"/>
        <end position="20"/>
    </location>
</feature>
<organism evidence="2 3">
    <name type="scientific">Cercospora berteroae</name>
    <dbReference type="NCBI Taxonomy" id="357750"/>
    <lineage>
        <taxon>Eukaryota</taxon>
        <taxon>Fungi</taxon>
        <taxon>Dikarya</taxon>
        <taxon>Ascomycota</taxon>
        <taxon>Pezizomycotina</taxon>
        <taxon>Dothideomycetes</taxon>
        <taxon>Dothideomycetidae</taxon>
        <taxon>Mycosphaerellales</taxon>
        <taxon>Mycosphaerellaceae</taxon>
        <taxon>Cercospora</taxon>
    </lineage>
</organism>